<dbReference type="Pfam" id="PF00144">
    <property type="entry name" value="Beta-lactamase"/>
    <property type="match status" value="1"/>
</dbReference>
<dbReference type="Proteomes" id="UP001611450">
    <property type="component" value="Unassembled WGS sequence"/>
</dbReference>
<evidence type="ECO:0000313" key="2">
    <source>
        <dbReference type="EMBL" id="MFI2319725.1"/>
    </source>
</evidence>
<dbReference type="EC" id="3.-.-.-" evidence="2"/>
<sequence length="474" mass="50628">MNDNAPHIVEATIREQAAAYCASNGVPGFVAGVYHAGEQIVVAHGVANTATGAPMRADTGFLFGSVTKVMTTTLVLQQVERGLLDLDAPVTRYLPRFALTAPGAADKILVRHLISHTNGIDADLFFPDAKGPDALRIYVDGLARNCGVLFEPGEQLSYSNGGMIVAGRLLEVVTGLPFPELLERDIYATVGMTNSSTSAERAILRSTAVGHFPDPDTMAVRPTGMFTLPDTWGPAGGTPIGTVADLLAFGRTHLAGGVSPSGTRVLSSGSTALMQQVWHDMATPNVPPMGLGWVRYPFGDTTVLAMSGASPGGVSILCVVPEHDLVFTAYGNTPGAIVPHDQILRWLLSEHLGVPIPALVTESAKDIDLTPYVGTYRSDQLRVEVGIVDGQLEERVTYEPADAAQERIFTEFAGGRTAAPPQRYVPIRPGLFAPAGYPLETFDGYLRLLLVSYHDIRDGRARFRNAGGRLTRRN</sequence>
<organism evidence="2 3">
    <name type="scientific">Nocardia beijingensis</name>
    <dbReference type="NCBI Taxonomy" id="95162"/>
    <lineage>
        <taxon>Bacteria</taxon>
        <taxon>Bacillati</taxon>
        <taxon>Actinomycetota</taxon>
        <taxon>Actinomycetes</taxon>
        <taxon>Mycobacteriales</taxon>
        <taxon>Nocardiaceae</taxon>
        <taxon>Nocardia</taxon>
    </lineage>
</organism>
<evidence type="ECO:0000313" key="3">
    <source>
        <dbReference type="Proteomes" id="UP001611450"/>
    </source>
</evidence>
<feature type="domain" description="Beta-lactamase-related" evidence="1">
    <location>
        <begin position="17"/>
        <end position="338"/>
    </location>
</feature>
<dbReference type="PANTHER" id="PTHR43283:SF3">
    <property type="entry name" value="BETA-LACTAMASE FAMILY PROTEIN (AFU_ORTHOLOGUE AFUA_5G07500)"/>
    <property type="match status" value="1"/>
</dbReference>
<name>A0ABW7W9R4_9NOCA</name>
<reference evidence="2 3" key="1">
    <citation type="submission" date="2024-10" db="EMBL/GenBank/DDBJ databases">
        <title>The Natural Products Discovery Center: Release of the First 8490 Sequenced Strains for Exploring Actinobacteria Biosynthetic Diversity.</title>
        <authorList>
            <person name="Kalkreuter E."/>
            <person name="Kautsar S.A."/>
            <person name="Yang D."/>
            <person name="Bader C.D."/>
            <person name="Teijaro C.N."/>
            <person name="Fluegel L."/>
            <person name="Davis C.M."/>
            <person name="Simpson J.R."/>
            <person name="Lauterbach L."/>
            <person name="Steele A.D."/>
            <person name="Gui C."/>
            <person name="Meng S."/>
            <person name="Li G."/>
            <person name="Viehrig K."/>
            <person name="Ye F."/>
            <person name="Su P."/>
            <person name="Kiefer A.F."/>
            <person name="Nichols A."/>
            <person name="Cepeda A.J."/>
            <person name="Yan W."/>
            <person name="Fan B."/>
            <person name="Jiang Y."/>
            <person name="Adhikari A."/>
            <person name="Zheng C.-J."/>
            <person name="Schuster L."/>
            <person name="Cowan T.M."/>
            <person name="Smanski M.J."/>
            <person name="Chevrette M.G."/>
            <person name="De Carvalho L.P.S."/>
            <person name="Shen B."/>
        </authorList>
    </citation>
    <scope>NUCLEOTIDE SEQUENCE [LARGE SCALE GENOMIC DNA]</scope>
    <source>
        <strain evidence="2 3">NPDC019626</strain>
    </source>
</reference>
<proteinExistence type="predicted"/>
<protein>
    <submittedName>
        <fullName evidence="2">Serine hydrolase domain-containing protein</fullName>
        <ecNumber evidence="2">3.-.-.-</ecNumber>
    </submittedName>
</protein>
<dbReference type="GO" id="GO:0016787">
    <property type="term" value="F:hydrolase activity"/>
    <property type="evidence" value="ECO:0007669"/>
    <property type="project" value="UniProtKB-KW"/>
</dbReference>
<dbReference type="PANTHER" id="PTHR43283">
    <property type="entry name" value="BETA-LACTAMASE-RELATED"/>
    <property type="match status" value="1"/>
</dbReference>
<dbReference type="RefSeq" id="WP_396945569.1">
    <property type="nucleotide sequence ID" value="NZ_JBIRXV010000001.1"/>
</dbReference>
<dbReference type="InterPro" id="IPR001466">
    <property type="entry name" value="Beta-lactam-related"/>
</dbReference>
<accession>A0ABW7W9R4</accession>
<dbReference type="Gene3D" id="3.40.710.10">
    <property type="entry name" value="DD-peptidase/beta-lactamase superfamily"/>
    <property type="match status" value="1"/>
</dbReference>
<dbReference type="EMBL" id="JBIRXV010000001">
    <property type="protein sequence ID" value="MFI2319725.1"/>
    <property type="molecule type" value="Genomic_DNA"/>
</dbReference>
<dbReference type="InterPro" id="IPR050789">
    <property type="entry name" value="Diverse_Enzym_Activities"/>
</dbReference>
<dbReference type="SUPFAM" id="SSF56601">
    <property type="entry name" value="beta-lactamase/transpeptidase-like"/>
    <property type="match status" value="1"/>
</dbReference>
<keyword evidence="3" id="KW-1185">Reference proteome</keyword>
<dbReference type="InterPro" id="IPR012338">
    <property type="entry name" value="Beta-lactam/transpept-like"/>
</dbReference>
<comment type="caution">
    <text evidence="2">The sequence shown here is derived from an EMBL/GenBank/DDBJ whole genome shotgun (WGS) entry which is preliminary data.</text>
</comment>
<keyword evidence="2" id="KW-0378">Hydrolase</keyword>
<evidence type="ECO:0000259" key="1">
    <source>
        <dbReference type="Pfam" id="PF00144"/>
    </source>
</evidence>
<gene>
    <name evidence="2" type="ORF">ACH47G_04485</name>
</gene>